<dbReference type="GO" id="GO:0016787">
    <property type="term" value="F:hydrolase activity"/>
    <property type="evidence" value="ECO:0007669"/>
    <property type="project" value="UniProtKB-KW"/>
</dbReference>
<keyword evidence="2" id="KW-0547">Nucleotide-binding</keyword>
<protein>
    <submittedName>
        <fullName evidence="5">Interferon-inducible GTPase 5-like</fullName>
    </submittedName>
</protein>
<evidence type="ECO:0000313" key="6">
    <source>
        <dbReference type="Proteomes" id="UP001152795"/>
    </source>
</evidence>
<evidence type="ECO:0000256" key="4">
    <source>
        <dbReference type="ARBA" id="ARBA00023134"/>
    </source>
</evidence>
<evidence type="ECO:0000256" key="2">
    <source>
        <dbReference type="ARBA" id="ARBA00022741"/>
    </source>
</evidence>
<dbReference type="Pfam" id="PF05049">
    <property type="entry name" value="IIGP"/>
    <property type="match status" value="1"/>
</dbReference>
<keyword evidence="4" id="KW-0342">GTP-binding</keyword>
<evidence type="ECO:0000256" key="3">
    <source>
        <dbReference type="ARBA" id="ARBA00022801"/>
    </source>
</evidence>
<keyword evidence="3" id="KW-0378">Hydrolase</keyword>
<evidence type="ECO:0000313" key="5">
    <source>
        <dbReference type="EMBL" id="CAB4030021.1"/>
    </source>
</evidence>
<comment type="caution">
    <text evidence="5">The sequence shown here is derived from an EMBL/GenBank/DDBJ whole genome shotgun (WGS) entry which is preliminary data.</text>
</comment>
<name>A0A7D9JIG9_PARCT</name>
<dbReference type="Gene3D" id="3.40.50.300">
    <property type="entry name" value="P-loop containing nucleotide triphosphate hydrolases"/>
    <property type="match status" value="1"/>
</dbReference>
<dbReference type="InterPro" id="IPR027417">
    <property type="entry name" value="P-loop_NTPase"/>
</dbReference>
<dbReference type="AlphaFoldDB" id="A0A7D9JIG9"/>
<dbReference type="GO" id="GO:0016020">
    <property type="term" value="C:membrane"/>
    <property type="evidence" value="ECO:0007669"/>
    <property type="project" value="InterPro"/>
</dbReference>
<dbReference type="InterPro" id="IPR030385">
    <property type="entry name" value="G_IRG_dom"/>
</dbReference>
<proteinExistence type="inferred from homology"/>
<dbReference type="EMBL" id="CACRXK020016566">
    <property type="protein sequence ID" value="CAB4030021.1"/>
    <property type="molecule type" value="Genomic_DNA"/>
</dbReference>
<gene>
    <name evidence="5" type="ORF">PACLA_8A080439</name>
</gene>
<dbReference type="InterPro" id="IPR051515">
    <property type="entry name" value="IRG"/>
</dbReference>
<dbReference type="PROSITE" id="PS51716">
    <property type="entry name" value="G_IRG"/>
    <property type="match status" value="1"/>
</dbReference>
<dbReference type="GO" id="GO:0005525">
    <property type="term" value="F:GTP binding"/>
    <property type="evidence" value="ECO:0007669"/>
    <property type="project" value="UniProtKB-KW"/>
</dbReference>
<dbReference type="PANTHER" id="PTHR32341:SF10">
    <property type="entry name" value="INTERFERON-INDUCIBLE GTPASE 5"/>
    <property type="match status" value="1"/>
</dbReference>
<evidence type="ECO:0000256" key="1">
    <source>
        <dbReference type="ARBA" id="ARBA00005429"/>
    </source>
</evidence>
<dbReference type="InterPro" id="IPR007743">
    <property type="entry name" value="Immunity-related_GTPase-like"/>
</dbReference>
<accession>A0A7D9JIG9</accession>
<reference evidence="5" key="1">
    <citation type="submission" date="2020-04" db="EMBL/GenBank/DDBJ databases">
        <authorList>
            <person name="Alioto T."/>
            <person name="Alioto T."/>
            <person name="Gomez Garrido J."/>
        </authorList>
    </citation>
    <scope>NUCLEOTIDE SEQUENCE</scope>
    <source>
        <strain evidence="5">A484AB</strain>
    </source>
</reference>
<dbReference type="OrthoDB" id="422720at2759"/>
<dbReference type="Proteomes" id="UP001152795">
    <property type="component" value="Unassembled WGS sequence"/>
</dbReference>
<keyword evidence="6" id="KW-1185">Reference proteome</keyword>
<comment type="similarity">
    <text evidence="1">Belongs to the TRAFAC class dynamin-like GTPase superfamily. IRG family.</text>
</comment>
<dbReference type="PANTHER" id="PTHR32341">
    <property type="entry name" value="INTERFERON-INDUCIBLE GTPASE"/>
    <property type="match status" value="1"/>
</dbReference>
<sequence length="251" mass="28335">MKKSFFFVRTKIDQDVINESRKKAFNEETTLSVIRKDCLDNLEDVGAYDEVLFLISNHDSDKWDFDRLTQAILDVLPLRQKESLTLSLDLLTSHSKDILKRKVEILRGRIWIVASTSAVGAVVPLPGVSIALDLALLTKEMNFYKSQLGLPEENSYEFKRMTPQNQEKVRKFCVTSALQMANLLAAYAASSAVEEATRYIPIVGSLIAGGISFSSTYYFLHECLKELEETAMVFLDATSTRVVDNYVNQVD</sequence>
<organism evidence="5 6">
    <name type="scientific">Paramuricea clavata</name>
    <name type="common">Red gorgonian</name>
    <name type="synonym">Violescent sea-whip</name>
    <dbReference type="NCBI Taxonomy" id="317549"/>
    <lineage>
        <taxon>Eukaryota</taxon>
        <taxon>Metazoa</taxon>
        <taxon>Cnidaria</taxon>
        <taxon>Anthozoa</taxon>
        <taxon>Octocorallia</taxon>
        <taxon>Malacalcyonacea</taxon>
        <taxon>Plexauridae</taxon>
        <taxon>Paramuricea</taxon>
    </lineage>
</organism>